<organism evidence="7 8">
    <name type="scientific">Olsenella porci</name>
    <dbReference type="NCBI Taxonomy" id="2652279"/>
    <lineage>
        <taxon>Bacteria</taxon>
        <taxon>Bacillati</taxon>
        <taxon>Actinomycetota</taxon>
        <taxon>Coriobacteriia</taxon>
        <taxon>Coriobacteriales</taxon>
        <taxon>Atopobiaceae</taxon>
        <taxon>Olsenella</taxon>
    </lineage>
</organism>
<dbReference type="Pfam" id="PF07947">
    <property type="entry name" value="YhhN"/>
    <property type="match status" value="1"/>
</dbReference>
<comment type="caution">
    <text evidence="7">The sequence shown here is derived from an EMBL/GenBank/DDBJ whole genome shotgun (WGS) entry which is preliminary data.</text>
</comment>
<feature type="transmembrane region" description="Helical" evidence="6">
    <location>
        <begin position="39"/>
        <end position="58"/>
    </location>
</feature>
<evidence type="ECO:0000313" key="7">
    <source>
        <dbReference type="EMBL" id="MST72843.1"/>
    </source>
</evidence>
<keyword evidence="3 6" id="KW-0812">Transmembrane</keyword>
<feature type="transmembrane region" description="Helical" evidence="6">
    <location>
        <begin position="70"/>
        <end position="88"/>
    </location>
</feature>
<keyword evidence="4 6" id="KW-1133">Transmembrane helix</keyword>
<gene>
    <name evidence="7" type="ORF">FYJ68_06960</name>
</gene>
<feature type="transmembrane region" description="Helical" evidence="6">
    <location>
        <begin position="248"/>
        <end position="267"/>
    </location>
</feature>
<accession>A0A6N7XET2</accession>
<feature type="transmembrane region" description="Helical" evidence="6">
    <location>
        <begin position="125"/>
        <end position="147"/>
    </location>
</feature>
<dbReference type="AlphaFoldDB" id="A0A6N7XET2"/>
<dbReference type="GO" id="GO:0016787">
    <property type="term" value="F:hydrolase activity"/>
    <property type="evidence" value="ECO:0007669"/>
    <property type="project" value="TreeGrafter"/>
</dbReference>
<feature type="transmembrane region" description="Helical" evidence="6">
    <location>
        <begin position="159"/>
        <end position="178"/>
    </location>
</feature>
<evidence type="ECO:0000256" key="6">
    <source>
        <dbReference type="SAM" id="Phobius"/>
    </source>
</evidence>
<feature type="transmembrane region" description="Helical" evidence="6">
    <location>
        <begin position="221"/>
        <end position="242"/>
    </location>
</feature>
<feature type="transmembrane region" description="Helical" evidence="6">
    <location>
        <begin position="100"/>
        <end position="119"/>
    </location>
</feature>
<dbReference type="PANTHER" id="PTHR31885:SF6">
    <property type="entry name" value="GH04784P"/>
    <property type="match status" value="1"/>
</dbReference>
<evidence type="ECO:0000313" key="8">
    <source>
        <dbReference type="Proteomes" id="UP000469325"/>
    </source>
</evidence>
<keyword evidence="5 6" id="KW-0472">Membrane</keyword>
<evidence type="ECO:0000256" key="5">
    <source>
        <dbReference type="ARBA" id="ARBA00023136"/>
    </source>
</evidence>
<evidence type="ECO:0000256" key="2">
    <source>
        <dbReference type="ARBA" id="ARBA00007375"/>
    </source>
</evidence>
<dbReference type="EMBL" id="VUNC01000005">
    <property type="protein sequence ID" value="MST72843.1"/>
    <property type="molecule type" value="Genomic_DNA"/>
</dbReference>
<evidence type="ECO:0000256" key="1">
    <source>
        <dbReference type="ARBA" id="ARBA00004141"/>
    </source>
</evidence>
<protein>
    <submittedName>
        <fullName evidence="7">Lysoplasmalogenase</fullName>
    </submittedName>
</protein>
<evidence type="ECO:0000256" key="3">
    <source>
        <dbReference type="ARBA" id="ARBA00022692"/>
    </source>
</evidence>
<dbReference type="GO" id="GO:0016020">
    <property type="term" value="C:membrane"/>
    <property type="evidence" value="ECO:0007669"/>
    <property type="project" value="UniProtKB-SubCell"/>
</dbReference>
<feature type="transmembrane region" description="Helical" evidence="6">
    <location>
        <begin position="190"/>
        <end position="209"/>
    </location>
</feature>
<dbReference type="InterPro" id="IPR012506">
    <property type="entry name" value="TMEM86B-like"/>
</dbReference>
<evidence type="ECO:0000256" key="4">
    <source>
        <dbReference type="ARBA" id="ARBA00022989"/>
    </source>
</evidence>
<comment type="subcellular location">
    <subcellularLocation>
        <location evidence="1">Membrane</location>
        <topology evidence="1">Multi-pass membrane protein</topology>
    </subcellularLocation>
</comment>
<dbReference type="Proteomes" id="UP000469325">
    <property type="component" value="Unassembled WGS sequence"/>
</dbReference>
<name>A0A6N7XET2_9ACTN</name>
<dbReference type="PANTHER" id="PTHR31885">
    <property type="entry name" value="GH04784P"/>
    <property type="match status" value="1"/>
</dbReference>
<proteinExistence type="inferred from homology"/>
<comment type="similarity">
    <text evidence="2">Belongs to the TMEM86 family.</text>
</comment>
<reference evidence="7 8" key="1">
    <citation type="submission" date="2019-08" db="EMBL/GenBank/DDBJ databases">
        <title>In-depth cultivation of the pig gut microbiome towards novel bacterial diversity and tailored functional studies.</title>
        <authorList>
            <person name="Wylensek D."/>
            <person name="Hitch T.C.A."/>
            <person name="Clavel T."/>
        </authorList>
    </citation>
    <scope>NUCLEOTIDE SEQUENCE [LARGE SCALE GENOMIC DNA]</scope>
    <source>
        <strain evidence="7 8">CA-Schmier-601-WT-1</strain>
    </source>
</reference>
<feature type="transmembrane region" description="Helical" evidence="6">
    <location>
        <begin position="279"/>
        <end position="297"/>
    </location>
</feature>
<keyword evidence="8" id="KW-1185">Reference proteome</keyword>
<sequence>MRACSCPARRGTLPISARSRSQGRGMLPLLRPREWRYRVAGGLSAGLMCAGTICWGGTSSRHQAKPGGAMSPSLSLALIGIVLQTAFIQCDRSRRYGLAAVLKGLASLAFALLGLWGALKGGQAGGASVASSLVCLGLACGAVGDVLHALRFVQPVKRVATHLFMSGAVSFFLGHVAYLGALVPPCPMPGIPLLLAAVAVAVVFAVLGPRIRLRGTRRASGVAYLGAVVCVASFAIVGFLSQPSPSRLAFALGGMLFAVSDTLLAINSFGGGSTTGRRVVSLSTYYVAQLLIAGSLWL</sequence>